<feature type="domain" description="Ig-like" evidence="8">
    <location>
        <begin position="769"/>
        <end position="875"/>
    </location>
</feature>
<keyword evidence="2" id="KW-0964">Secreted</keyword>
<accession>A0A1W0WJV7</accession>
<dbReference type="Pfam" id="PF00090">
    <property type="entry name" value="TSP_1"/>
    <property type="match status" value="1"/>
</dbReference>
<dbReference type="PANTHER" id="PTHR13723">
    <property type="entry name" value="ADAMTS A DISINTEGRIN AND METALLOPROTEASE WITH THROMBOSPONDIN MOTIFS PROTEASE"/>
    <property type="match status" value="1"/>
</dbReference>
<evidence type="ECO:0000256" key="2">
    <source>
        <dbReference type="ARBA" id="ARBA00022525"/>
    </source>
</evidence>
<evidence type="ECO:0000256" key="1">
    <source>
        <dbReference type="ARBA" id="ARBA00004613"/>
    </source>
</evidence>
<dbReference type="FunFam" id="2.20.100.10:FF:000005">
    <property type="entry name" value="ADAM metallopeptidase with thrombospondin type 1 motif 9"/>
    <property type="match status" value="2"/>
</dbReference>
<dbReference type="SUPFAM" id="SSF48726">
    <property type="entry name" value="Immunoglobulin"/>
    <property type="match status" value="1"/>
</dbReference>
<keyword evidence="11" id="KW-1185">Reference proteome</keyword>
<keyword evidence="4" id="KW-0677">Repeat</keyword>
<feature type="domain" description="PLAC" evidence="9">
    <location>
        <begin position="1215"/>
        <end position="1252"/>
    </location>
</feature>
<evidence type="ECO:0000313" key="11">
    <source>
        <dbReference type="Proteomes" id="UP000192578"/>
    </source>
</evidence>
<dbReference type="Pfam" id="PF19030">
    <property type="entry name" value="TSP1_ADAMTS"/>
    <property type="match status" value="9"/>
</dbReference>
<dbReference type="InterPro" id="IPR000884">
    <property type="entry name" value="TSP1_rpt"/>
</dbReference>
<feature type="disulfide bond" evidence="6">
    <location>
        <begin position="86"/>
        <end position="92"/>
    </location>
</feature>
<dbReference type="InterPro" id="IPR003598">
    <property type="entry name" value="Ig_sub2"/>
</dbReference>
<dbReference type="PROSITE" id="PS50835">
    <property type="entry name" value="IG_LIKE"/>
    <property type="match status" value="1"/>
</dbReference>
<evidence type="ECO:0000256" key="3">
    <source>
        <dbReference type="ARBA" id="ARBA00022729"/>
    </source>
</evidence>
<feature type="disulfide bond" evidence="6">
    <location>
        <begin position="75"/>
        <end position="107"/>
    </location>
</feature>
<dbReference type="SMART" id="SM00409">
    <property type="entry name" value="IG"/>
    <property type="match status" value="1"/>
</dbReference>
<evidence type="ECO:0000313" key="10">
    <source>
        <dbReference type="EMBL" id="OQV15508.1"/>
    </source>
</evidence>
<dbReference type="InterPro" id="IPR045371">
    <property type="entry name" value="ADAMTS_CR_3"/>
</dbReference>
<comment type="caution">
    <text evidence="10">The sequence shown here is derived from an EMBL/GenBank/DDBJ whole genome shotgun (WGS) entry which is preliminary data.</text>
</comment>
<dbReference type="SMART" id="SM00209">
    <property type="entry name" value="TSP1"/>
    <property type="match status" value="10"/>
</dbReference>
<keyword evidence="3" id="KW-0732">Signal</keyword>
<dbReference type="PROSITE" id="PS50092">
    <property type="entry name" value="TSP1"/>
    <property type="match status" value="8"/>
</dbReference>
<organism evidence="10 11">
    <name type="scientific">Hypsibius exemplaris</name>
    <name type="common">Freshwater tardigrade</name>
    <dbReference type="NCBI Taxonomy" id="2072580"/>
    <lineage>
        <taxon>Eukaryota</taxon>
        <taxon>Metazoa</taxon>
        <taxon>Ecdysozoa</taxon>
        <taxon>Tardigrada</taxon>
        <taxon>Eutardigrada</taxon>
        <taxon>Parachela</taxon>
        <taxon>Hypsibioidea</taxon>
        <taxon>Hypsibiidae</taxon>
        <taxon>Hypsibius</taxon>
    </lineage>
</organism>
<dbReference type="GO" id="GO:0030198">
    <property type="term" value="P:extracellular matrix organization"/>
    <property type="evidence" value="ECO:0007669"/>
    <property type="project" value="InterPro"/>
</dbReference>
<dbReference type="GO" id="GO:0006508">
    <property type="term" value="P:proteolysis"/>
    <property type="evidence" value="ECO:0007669"/>
    <property type="project" value="TreeGrafter"/>
</dbReference>
<name>A0A1W0WJV7_HYPEX</name>
<dbReference type="InterPro" id="IPR013783">
    <property type="entry name" value="Ig-like_fold"/>
</dbReference>
<feature type="compositionally biased region" description="Basic and acidic residues" evidence="7">
    <location>
        <begin position="514"/>
        <end position="525"/>
    </location>
</feature>
<dbReference type="Pfam" id="PF13927">
    <property type="entry name" value="Ig_3"/>
    <property type="match status" value="1"/>
</dbReference>
<dbReference type="Proteomes" id="UP000192578">
    <property type="component" value="Unassembled WGS sequence"/>
</dbReference>
<reference evidence="11" key="1">
    <citation type="submission" date="2017-01" db="EMBL/GenBank/DDBJ databases">
        <title>Comparative genomics of anhydrobiosis in the tardigrade Hypsibius dujardini.</title>
        <authorList>
            <person name="Yoshida Y."/>
            <person name="Koutsovoulos G."/>
            <person name="Laetsch D."/>
            <person name="Stevens L."/>
            <person name="Kumar S."/>
            <person name="Horikawa D."/>
            <person name="Ishino K."/>
            <person name="Komine S."/>
            <person name="Tomita M."/>
            <person name="Blaxter M."/>
            <person name="Arakawa K."/>
        </authorList>
    </citation>
    <scope>NUCLEOTIDE SEQUENCE [LARGE SCALE GENOMIC DNA]</scope>
    <source>
        <strain evidence="11">Z151</strain>
    </source>
</reference>
<dbReference type="InterPro" id="IPR013273">
    <property type="entry name" value="ADAMTS/ADAMTS-like"/>
</dbReference>
<dbReference type="PROSITE" id="PS50900">
    <property type="entry name" value="PLAC"/>
    <property type="match status" value="1"/>
</dbReference>
<evidence type="ECO:0000256" key="7">
    <source>
        <dbReference type="SAM" id="MobiDB-lite"/>
    </source>
</evidence>
<dbReference type="OrthoDB" id="6409448at2759"/>
<dbReference type="InterPro" id="IPR010909">
    <property type="entry name" value="PLAC"/>
</dbReference>
<dbReference type="GO" id="GO:0004222">
    <property type="term" value="F:metalloendopeptidase activity"/>
    <property type="evidence" value="ECO:0007669"/>
    <property type="project" value="TreeGrafter"/>
</dbReference>
<keyword evidence="5 6" id="KW-1015">Disulfide bond</keyword>
<proteinExistence type="predicted"/>
<evidence type="ECO:0000259" key="8">
    <source>
        <dbReference type="PROSITE" id="PS50835"/>
    </source>
</evidence>
<evidence type="ECO:0000256" key="6">
    <source>
        <dbReference type="PIRSR" id="PIRSR613273-3"/>
    </source>
</evidence>
<dbReference type="InterPro" id="IPR050439">
    <property type="entry name" value="ADAMTS_ADAMTS-like"/>
</dbReference>
<dbReference type="GO" id="GO:0005576">
    <property type="term" value="C:extracellular region"/>
    <property type="evidence" value="ECO:0007669"/>
    <property type="project" value="UniProtKB-SubCell"/>
</dbReference>
<dbReference type="EMBL" id="MTYJ01000088">
    <property type="protein sequence ID" value="OQV15508.1"/>
    <property type="molecule type" value="Genomic_DNA"/>
</dbReference>
<dbReference type="PRINTS" id="PR01857">
    <property type="entry name" value="ADAMTSFAMILY"/>
</dbReference>
<evidence type="ECO:0000256" key="5">
    <source>
        <dbReference type="ARBA" id="ARBA00023157"/>
    </source>
</evidence>
<dbReference type="Gene3D" id="2.20.100.10">
    <property type="entry name" value="Thrombospondin type-1 (TSP1) repeat"/>
    <property type="match status" value="9"/>
</dbReference>
<dbReference type="GO" id="GO:0031012">
    <property type="term" value="C:extracellular matrix"/>
    <property type="evidence" value="ECO:0007669"/>
    <property type="project" value="TreeGrafter"/>
</dbReference>
<dbReference type="SMART" id="SM00408">
    <property type="entry name" value="IGc2"/>
    <property type="match status" value="1"/>
</dbReference>
<protein>
    <submittedName>
        <fullName evidence="10">ADAMTS-like protein 1</fullName>
    </submittedName>
</protein>
<evidence type="ECO:0000256" key="4">
    <source>
        <dbReference type="ARBA" id="ARBA00022737"/>
    </source>
</evidence>
<gene>
    <name evidence="10" type="ORF">BV898_10374</name>
</gene>
<comment type="subcellular location">
    <subcellularLocation>
        <location evidence="1">Secreted</location>
    </subcellularLocation>
</comment>
<dbReference type="InterPro" id="IPR036383">
    <property type="entry name" value="TSP1_rpt_sf"/>
</dbReference>
<sequence length="1255" mass="139333">MPPTSILVRLLLMLVAVLFYHCVVPLAGAKLLITNSWDSSGPSNSVAFNDRNQKSLADTIDWSSWSNWSECSKTCDGGATFQYRQCKENIKCNGPKIRYKLCNTQPCSEGVADFRGQQCAAYNNIPLKGQLYKWSPHLNPKKLCALVCRGQSQDESILRELAPKVLDGTRCREGSLDMCINGVCMPVGCDLTLGSTLRLDACGVCGGDGRLCGRVSAYRWHYTNYSDCSRPCGGGHQGTSVVCRDSERNEVVEDRLCESTPRLLVQMRECNQQSCHSLPSKHKSSKSQLTSPSGYHMWSVESWGPCTADCNGGDQARRVFCMRLLSNSTKQPVGDFHCTKTTQPATDRRCNLHACPQWQTSSWSPCSATCGRGTQTRTVKCVDHKGYDDAMQCEKTSRPSDKKVCKVSPNCVNLDTETTMALPWDVTVKPEDPFDLPHSEQALPLVAPNPYQWNEQTVGGEDALKFEDTPMFATGAWSECSATCGHGYRYRSVECKLYIKFSVKLVQLPDSECSDTRPNDREPCTRRPCGGQAGSDSDKLDNSTNNLIRASSNDLDIEKTDGTGVDVTYSWHYQGYTTCTRTCLGGVRHAVIHCFRDHDQSPVDEKHCKTIRRPPELKQSCNDVPCPPRWNISDSTPCSHTCGGGFKTRTVQCVQEFGSDPGDLLTMPTDSCPYPPPRTQLVCNPTDCPASWDLGQWSSCSKTCGKGLMERQVICRQRMASGDVRDIIEGPDAVCPKPKPSTIKSCHVQSCSEQPTEWRGVTKPSKFKPSTKPLPVTLNVSRGKAKASQLKVGGSAVLYEGTDLRLKCPVFVVPNHPRPLVKWLKDGRPMVFSKSQKAHKKMSAFGAVKIKSLRRADAGTYTCIAGRTRETIHLTVIRREDSLGQNQAPTQTSNRPLFIGSNSNSNTIQRFYANSTDALRILQTVSQKTTLSPFTSNAIDFDEDDFRATPDQMKRQPEVQDRLESTTSRYYRPDEDENKRTNLQQGISKALALLRRSPDDLEHFVVGRLQMDKSAERMIISSPSGGHKLVFEWKTGEWGPCSRRCGGDGSQTRSVECAVQLDGQEEIGGADLCSSVGLLFTIPPLLQFCGWSECPEWRTDAWNPCEKSECFALNTAVQTRNVTCIASNGSTVAQDDCLADSRPRDKRDCVNYKCKAVWTTGPWSECTVSCGRNGIRSRLLKCVWYGSSRPAGNMCRSLDRPPVKESCEETAKCPAEPPCRDHFKYCDYANSLKLCKQKAYRLRCCRTCSSHPSVR</sequence>
<dbReference type="PANTHER" id="PTHR13723:SF313">
    <property type="entry name" value="PEPTIDASE M12B DOMAIN-CONTAINING PROTEIN"/>
    <property type="match status" value="1"/>
</dbReference>
<dbReference type="InterPro" id="IPR036179">
    <property type="entry name" value="Ig-like_dom_sf"/>
</dbReference>
<evidence type="ECO:0000259" key="9">
    <source>
        <dbReference type="PROSITE" id="PS50900"/>
    </source>
</evidence>
<feature type="region of interest" description="Disordered" evidence="7">
    <location>
        <begin position="511"/>
        <end position="546"/>
    </location>
</feature>
<dbReference type="Pfam" id="PF19236">
    <property type="entry name" value="ADAMTS_CR_3"/>
    <property type="match status" value="1"/>
</dbReference>
<dbReference type="InterPro" id="IPR007110">
    <property type="entry name" value="Ig-like_dom"/>
</dbReference>
<dbReference type="SUPFAM" id="SSF82895">
    <property type="entry name" value="TSP-1 type 1 repeat"/>
    <property type="match status" value="10"/>
</dbReference>
<dbReference type="AlphaFoldDB" id="A0A1W0WJV7"/>
<feature type="disulfide bond" evidence="6">
    <location>
        <begin position="71"/>
        <end position="102"/>
    </location>
</feature>
<dbReference type="InterPro" id="IPR003599">
    <property type="entry name" value="Ig_sub"/>
</dbReference>
<dbReference type="Gene3D" id="2.60.40.10">
    <property type="entry name" value="Immunoglobulins"/>
    <property type="match status" value="1"/>
</dbReference>